<keyword evidence="4 6" id="KW-1133">Transmembrane helix</keyword>
<keyword evidence="3 6" id="KW-0812">Transmembrane</keyword>
<evidence type="ECO:0000256" key="1">
    <source>
        <dbReference type="ARBA" id="ARBA00004651"/>
    </source>
</evidence>
<keyword evidence="2" id="KW-1003">Cell membrane</keyword>
<evidence type="ECO:0000256" key="5">
    <source>
        <dbReference type="ARBA" id="ARBA00023136"/>
    </source>
</evidence>
<keyword evidence="8" id="KW-1185">Reference proteome</keyword>
<sequence>MSSVSENALHLPGDSPLHRLAPQIKLVAAFGTVLCVVATPRTAFWAFGGFALLLGVLAGTARIPPGWLARRLLIELPFVALALVLPFALGGERAEVAGLALSVPGLLAGWNILAKGTLGLFTSLTLAATTSPRELLLGMQRLRTPSTLIMISSLMLRYVGVAVGEAGRMRLARISRGDDPRFLWQANATARSVGTLFLRCYERGERVHLAMVARGWSGELPEPGRGRPGARDWLLGLSPALVTAAIAGVALWTR</sequence>
<dbReference type="PANTHER" id="PTHR34857">
    <property type="entry name" value="SLL0384 PROTEIN"/>
    <property type="match status" value="1"/>
</dbReference>
<feature type="transmembrane region" description="Helical" evidence="6">
    <location>
        <begin position="148"/>
        <end position="167"/>
    </location>
</feature>
<organism evidence="7 8">
    <name type="scientific">Actinopolyspora xinjiangensis</name>
    <dbReference type="NCBI Taxonomy" id="405564"/>
    <lineage>
        <taxon>Bacteria</taxon>
        <taxon>Bacillati</taxon>
        <taxon>Actinomycetota</taxon>
        <taxon>Actinomycetes</taxon>
        <taxon>Actinopolysporales</taxon>
        <taxon>Actinopolysporaceae</taxon>
        <taxon>Actinopolyspora</taxon>
    </lineage>
</organism>
<feature type="transmembrane region" description="Helical" evidence="6">
    <location>
        <begin position="69"/>
        <end position="89"/>
    </location>
</feature>
<dbReference type="Pfam" id="PF02361">
    <property type="entry name" value="CbiQ"/>
    <property type="match status" value="1"/>
</dbReference>
<protein>
    <submittedName>
        <fullName evidence="7">Cobalt/nickel transport system permease protein</fullName>
    </submittedName>
</protein>
<dbReference type="GO" id="GO:0006824">
    <property type="term" value="P:cobalt ion transport"/>
    <property type="evidence" value="ECO:0007669"/>
    <property type="project" value="InterPro"/>
</dbReference>
<evidence type="ECO:0000313" key="7">
    <source>
        <dbReference type="EMBL" id="SDP84113.1"/>
    </source>
</evidence>
<evidence type="ECO:0000256" key="2">
    <source>
        <dbReference type="ARBA" id="ARBA00022475"/>
    </source>
</evidence>
<accession>A0A1H0W0T1</accession>
<dbReference type="STRING" id="405564.SAMN04487905_11080"/>
<dbReference type="OrthoDB" id="4533at2"/>
<dbReference type="CDD" id="cd16914">
    <property type="entry name" value="EcfT"/>
    <property type="match status" value="1"/>
</dbReference>
<dbReference type="AlphaFoldDB" id="A0A1H0W0T1"/>
<gene>
    <name evidence="7" type="ORF">SAMN04487905_11080</name>
</gene>
<dbReference type="InterPro" id="IPR012809">
    <property type="entry name" value="ECF_CbiQ"/>
</dbReference>
<dbReference type="RefSeq" id="WP_092603044.1">
    <property type="nucleotide sequence ID" value="NZ_FNJR01000010.1"/>
</dbReference>
<keyword evidence="5 6" id="KW-0472">Membrane</keyword>
<proteinExistence type="predicted"/>
<comment type="subcellular location">
    <subcellularLocation>
        <location evidence="1">Cell membrane</location>
        <topology evidence="1">Multi-pass membrane protein</topology>
    </subcellularLocation>
</comment>
<dbReference type="Proteomes" id="UP000199497">
    <property type="component" value="Unassembled WGS sequence"/>
</dbReference>
<feature type="transmembrane region" description="Helical" evidence="6">
    <location>
        <begin position="44"/>
        <end position="63"/>
    </location>
</feature>
<evidence type="ECO:0000313" key="8">
    <source>
        <dbReference type="Proteomes" id="UP000199497"/>
    </source>
</evidence>
<evidence type="ECO:0000256" key="3">
    <source>
        <dbReference type="ARBA" id="ARBA00022692"/>
    </source>
</evidence>
<dbReference type="GO" id="GO:0043190">
    <property type="term" value="C:ATP-binding cassette (ABC) transporter complex"/>
    <property type="evidence" value="ECO:0007669"/>
    <property type="project" value="InterPro"/>
</dbReference>
<dbReference type="NCBIfam" id="TIGR02454">
    <property type="entry name" value="ECF_T_CbiQ"/>
    <property type="match status" value="1"/>
</dbReference>
<dbReference type="InterPro" id="IPR003339">
    <property type="entry name" value="ABC/ECF_trnsptr_transmembrane"/>
</dbReference>
<dbReference type="EMBL" id="FNJR01000010">
    <property type="protein sequence ID" value="SDP84113.1"/>
    <property type="molecule type" value="Genomic_DNA"/>
</dbReference>
<name>A0A1H0W0T1_9ACTN</name>
<dbReference type="PANTHER" id="PTHR34857:SF2">
    <property type="entry name" value="SLL0384 PROTEIN"/>
    <property type="match status" value="1"/>
</dbReference>
<feature type="transmembrane region" description="Helical" evidence="6">
    <location>
        <begin position="101"/>
        <end position="128"/>
    </location>
</feature>
<evidence type="ECO:0000256" key="4">
    <source>
        <dbReference type="ARBA" id="ARBA00022989"/>
    </source>
</evidence>
<reference evidence="8" key="1">
    <citation type="submission" date="2016-10" db="EMBL/GenBank/DDBJ databases">
        <authorList>
            <person name="Varghese N."/>
            <person name="Submissions S."/>
        </authorList>
    </citation>
    <scope>NUCLEOTIDE SEQUENCE [LARGE SCALE GENOMIC DNA]</scope>
    <source>
        <strain evidence="8">DSM 46732</strain>
    </source>
</reference>
<feature type="transmembrane region" description="Helical" evidence="6">
    <location>
        <begin position="20"/>
        <end position="37"/>
    </location>
</feature>
<feature type="transmembrane region" description="Helical" evidence="6">
    <location>
        <begin position="233"/>
        <end position="252"/>
    </location>
</feature>
<evidence type="ECO:0000256" key="6">
    <source>
        <dbReference type="SAM" id="Phobius"/>
    </source>
</evidence>
<dbReference type="InterPro" id="IPR051611">
    <property type="entry name" value="ECF_transporter_component"/>
</dbReference>